<keyword evidence="4 7" id="KW-0732">Signal</keyword>
<dbReference type="AlphaFoldDB" id="A0A545TQ48"/>
<feature type="signal peptide" evidence="7">
    <location>
        <begin position="1"/>
        <end position="39"/>
    </location>
</feature>
<dbReference type="GO" id="GO:0030973">
    <property type="term" value="F:molybdate ion binding"/>
    <property type="evidence" value="ECO:0007669"/>
    <property type="project" value="TreeGrafter"/>
</dbReference>
<dbReference type="InterPro" id="IPR050682">
    <property type="entry name" value="ModA/WtpA"/>
</dbReference>
<dbReference type="Gene3D" id="3.40.190.10">
    <property type="entry name" value="Periplasmic binding protein-like II"/>
    <property type="match status" value="2"/>
</dbReference>
<feature type="binding site" evidence="6">
    <location>
        <position position="177"/>
    </location>
    <ligand>
        <name>molybdate</name>
        <dbReference type="ChEBI" id="CHEBI:36264"/>
    </ligand>
</feature>
<keyword evidence="2 6" id="KW-0500">Molybdenum</keyword>
<dbReference type="Pfam" id="PF13531">
    <property type="entry name" value="SBP_bac_11"/>
    <property type="match status" value="1"/>
</dbReference>
<feature type="binding site" evidence="6">
    <location>
        <position position="87"/>
    </location>
    <ligand>
        <name>molybdate</name>
        <dbReference type="ChEBI" id="CHEBI:36264"/>
    </ligand>
</feature>
<dbReference type="Proteomes" id="UP000315252">
    <property type="component" value="Unassembled WGS sequence"/>
</dbReference>
<dbReference type="PANTHER" id="PTHR30632">
    <property type="entry name" value="MOLYBDATE-BINDING PERIPLASMIC PROTEIN"/>
    <property type="match status" value="1"/>
</dbReference>
<evidence type="ECO:0000256" key="3">
    <source>
        <dbReference type="ARBA" id="ARBA00022723"/>
    </source>
</evidence>
<dbReference type="CDD" id="cd13536">
    <property type="entry name" value="PBP2_EcModA"/>
    <property type="match status" value="1"/>
</dbReference>
<dbReference type="GO" id="GO:0015689">
    <property type="term" value="P:molybdate ion transport"/>
    <property type="evidence" value="ECO:0007669"/>
    <property type="project" value="InterPro"/>
</dbReference>
<keyword evidence="3 6" id="KW-0479">Metal-binding</keyword>
<dbReference type="GO" id="GO:0046872">
    <property type="term" value="F:metal ion binding"/>
    <property type="evidence" value="ECO:0007669"/>
    <property type="project" value="UniProtKB-KW"/>
</dbReference>
<dbReference type="RefSeq" id="WP_142897577.1">
    <property type="nucleotide sequence ID" value="NZ_ML660056.1"/>
</dbReference>
<comment type="similarity">
    <text evidence="1">Belongs to the bacterial solute-binding protein ModA family.</text>
</comment>
<feature type="binding site" evidence="6">
    <location>
        <position position="222"/>
    </location>
    <ligand>
        <name>molybdate</name>
        <dbReference type="ChEBI" id="CHEBI:36264"/>
    </ligand>
</feature>
<evidence type="ECO:0000256" key="2">
    <source>
        <dbReference type="ARBA" id="ARBA00022505"/>
    </source>
</evidence>
<evidence type="ECO:0000256" key="5">
    <source>
        <dbReference type="ARBA" id="ARBA00062515"/>
    </source>
</evidence>
<dbReference type="NCBIfam" id="TIGR01256">
    <property type="entry name" value="modA"/>
    <property type="match status" value="1"/>
</dbReference>
<keyword evidence="9" id="KW-1185">Reference proteome</keyword>
<feature type="binding site" evidence="6">
    <location>
        <position position="60"/>
    </location>
    <ligand>
        <name>molybdate</name>
        <dbReference type="ChEBI" id="CHEBI:36264"/>
    </ligand>
</feature>
<comment type="caution">
    <text evidence="8">The sequence shown here is derived from an EMBL/GenBank/DDBJ whole genome shotgun (WGS) entry which is preliminary data.</text>
</comment>
<accession>A0A545TQ48</accession>
<dbReference type="NCBIfam" id="NF007958">
    <property type="entry name" value="PRK10677.1"/>
    <property type="match status" value="1"/>
</dbReference>
<dbReference type="GO" id="GO:0030288">
    <property type="term" value="C:outer membrane-bounded periplasmic space"/>
    <property type="evidence" value="ECO:0007669"/>
    <property type="project" value="TreeGrafter"/>
</dbReference>
<feature type="chain" id="PRO_5021955828" evidence="7">
    <location>
        <begin position="40"/>
        <end position="289"/>
    </location>
</feature>
<evidence type="ECO:0000313" key="8">
    <source>
        <dbReference type="EMBL" id="TQV79353.1"/>
    </source>
</evidence>
<protein>
    <submittedName>
        <fullName evidence="8">Molybdate ABC transporter substrate-binding protein</fullName>
    </submittedName>
</protein>
<evidence type="ECO:0000256" key="4">
    <source>
        <dbReference type="ARBA" id="ARBA00022729"/>
    </source>
</evidence>
<feature type="binding site" evidence="6">
    <location>
        <position position="204"/>
    </location>
    <ligand>
        <name>molybdate</name>
        <dbReference type="ChEBI" id="CHEBI:36264"/>
    </ligand>
</feature>
<sequence>MMQAPVFGIYHRHRLCVRFSFRGLSLPRIALAIFLAAFASPNEGRADSSVESVTLFAAASTTNALAEIVELYKDQSDTRVRTVFAASSTLSKQIVNGAPADLFLSANERWMEHLIDKAAVDPKSKRALFGNRLVLVVGPNNEAESGGQHQKLSPSLPLGEILGTSRLAIGDPAHVPAGIYAKAAMQSLDLWDDYSDKLAFSGNVRTALALVERGEAAAGIVYETDALILPKLGIVGTFPPGSHPPIIYPLAIVTDRHSKAVEDFYGFLAGPEAAKIFARHGFSPSGALQ</sequence>
<dbReference type="OrthoDB" id="9785015at2"/>
<dbReference type="EMBL" id="VHSH01000005">
    <property type="protein sequence ID" value="TQV79353.1"/>
    <property type="molecule type" value="Genomic_DNA"/>
</dbReference>
<evidence type="ECO:0000256" key="6">
    <source>
        <dbReference type="PIRSR" id="PIRSR004846-1"/>
    </source>
</evidence>
<dbReference type="PANTHER" id="PTHR30632:SF17">
    <property type="entry name" value="MOLYBDATE-BINDING PROTEIN MODA"/>
    <property type="match status" value="1"/>
</dbReference>
<evidence type="ECO:0000256" key="7">
    <source>
        <dbReference type="SAM" id="SignalP"/>
    </source>
</evidence>
<evidence type="ECO:0000256" key="1">
    <source>
        <dbReference type="ARBA" id="ARBA00009175"/>
    </source>
</evidence>
<organism evidence="8 9">
    <name type="scientific">Denitrobaculum tricleocarpae</name>
    <dbReference type="NCBI Taxonomy" id="2591009"/>
    <lineage>
        <taxon>Bacteria</taxon>
        <taxon>Pseudomonadati</taxon>
        <taxon>Pseudomonadota</taxon>
        <taxon>Alphaproteobacteria</taxon>
        <taxon>Rhodospirillales</taxon>
        <taxon>Rhodospirillaceae</taxon>
        <taxon>Denitrobaculum</taxon>
    </lineage>
</organism>
<dbReference type="PIRSF" id="PIRSF004846">
    <property type="entry name" value="ModA"/>
    <property type="match status" value="1"/>
</dbReference>
<comment type="subunit">
    <text evidence="5">The complex is composed of two ATP-binding proteins (ModC), two transmembrane proteins (ModB) and a solute-binding protein (ModA).</text>
</comment>
<dbReference type="SUPFAM" id="SSF53850">
    <property type="entry name" value="Periplasmic binding protein-like II"/>
    <property type="match status" value="1"/>
</dbReference>
<reference evidence="8 9" key="1">
    <citation type="submission" date="2019-06" db="EMBL/GenBank/DDBJ databases">
        <title>Whole genome sequence for Rhodospirillaceae sp. R148.</title>
        <authorList>
            <person name="Wang G."/>
        </authorList>
    </citation>
    <scope>NUCLEOTIDE SEQUENCE [LARGE SCALE GENOMIC DNA]</scope>
    <source>
        <strain evidence="8 9">R148</strain>
    </source>
</reference>
<dbReference type="FunFam" id="3.40.190.10:FF:000035">
    <property type="entry name" value="Molybdate ABC transporter substrate-binding protein"/>
    <property type="match status" value="1"/>
</dbReference>
<dbReference type="GO" id="GO:1901359">
    <property type="term" value="F:tungstate binding"/>
    <property type="evidence" value="ECO:0007669"/>
    <property type="project" value="UniProtKB-ARBA"/>
</dbReference>
<dbReference type="InterPro" id="IPR005950">
    <property type="entry name" value="ModA"/>
</dbReference>
<name>A0A545TQ48_9PROT</name>
<gene>
    <name evidence="8" type="primary">modA</name>
    <name evidence="8" type="ORF">FKG95_17055</name>
</gene>
<evidence type="ECO:0000313" key="9">
    <source>
        <dbReference type="Proteomes" id="UP000315252"/>
    </source>
</evidence>
<proteinExistence type="inferred from homology"/>